<keyword evidence="2" id="KW-0238">DNA-binding</keyword>
<dbReference type="InterPro" id="IPR008920">
    <property type="entry name" value="TF_FadR/GntR_C"/>
</dbReference>
<dbReference type="SUPFAM" id="SSF46785">
    <property type="entry name" value="Winged helix' DNA-binding domain"/>
    <property type="match status" value="1"/>
</dbReference>
<feature type="region of interest" description="Disordered" evidence="4">
    <location>
        <begin position="1"/>
        <end position="27"/>
    </location>
</feature>
<dbReference type="Pfam" id="PF00392">
    <property type="entry name" value="GntR"/>
    <property type="match status" value="1"/>
</dbReference>
<evidence type="ECO:0000313" key="7">
    <source>
        <dbReference type="Proteomes" id="UP000272503"/>
    </source>
</evidence>
<reference evidence="6 7" key="1">
    <citation type="submission" date="2018-10" db="EMBL/GenBank/DDBJ databases">
        <authorList>
            <person name="Li J."/>
        </authorList>
    </citation>
    <scope>NUCLEOTIDE SEQUENCE [LARGE SCALE GENOMIC DNA]</scope>
    <source>
        <strain evidence="6 7">IF 016277</strain>
    </source>
</reference>
<name>A0A3L7A4J1_9MICO</name>
<dbReference type="AlphaFoldDB" id="A0A3L7A4J1"/>
<dbReference type="InterPro" id="IPR011711">
    <property type="entry name" value="GntR_C"/>
</dbReference>
<feature type="region of interest" description="Disordered" evidence="4">
    <location>
        <begin position="215"/>
        <end position="236"/>
    </location>
</feature>
<dbReference type="GO" id="GO:0003677">
    <property type="term" value="F:DNA binding"/>
    <property type="evidence" value="ECO:0007669"/>
    <property type="project" value="UniProtKB-KW"/>
</dbReference>
<protein>
    <submittedName>
        <fullName evidence="6">FadR family transcriptional regulator</fullName>
    </submittedName>
</protein>
<accession>A0A3L7A4J1</accession>
<comment type="caution">
    <text evidence="6">The sequence shown here is derived from an EMBL/GenBank/DDBJ whole genome shotgun (WGS) entry which is preliminary data.</text>
</comment>
<dbReference type="InterPro" id="IPR036388">
    <property type="entry name" value="WH-like_DNA-bd_sf"/>
</dbReference>
<dbReference type="GO" id="GO:0003700">
    <property type="term" value="F:DNA-binding transcription factor activity"/>
    <property type="evidence" value="ECO:0007669"/>
    <property type="project" value="InterPro"/>
</dbReference>
<dbReference type="PANTHER" id="PTHR43537">
    <property type="entry name" value="TRANSCRIPTIONAL REGULATOR, GNTR FAMILY"/>
    <property type="match status" value="1"/>
</dbReference>
<dbReference type="EMBL" id="RCUX01000010">
    <property type="protein sequence ID" value="RLP74491.1"/>
    <property type="molecule type" value="Genomic_DNA"/>
</dbReference>
<keyword evidence="1" id="KW-0805">Transcription regulation</keyword>
<dbReference type="CDD" id="cd07377">
    <property type="entry name" value="WHTH_GntR"/>
    <property type="match status" value="1"/>
</dbReference>
<dbReference type="PROSITE" id="PS50949">
    <property type="entry name" value="HTH_GNTR"/>
    <property type="match status" value="1"/>
</dbReference>
<proteinExistence type="predicted"/>
<evidence type="ECO:0000256" key="4">
    <source>
        <dbReference type="SAM" id="MobiDB-lite"/>
    </source>
</evidence>
<evidence type="ECO:0000256" key="2">
    <source>
        <dbReference type="ARBA" id="ARBA00023125"/>
    </source>
</evidence>
<evidence type="ECO:0000259" key="5">
    <source>
        <dbReference type="PROSITE" id="PS50949"/>
    </source>
</evidence>
<keyword evidence="7" id="KW-1185">Reference proteome</keyword>
<dbReference type="SUPFAM" id="SSF48008">
    <property type="entry name" value="GntR ligand-binding domain-like"/>
    <property type="match status" value="1"/>
</dbReference>
<dbReference type="InterPro" id="IPR036390">
    <property type="entry name" value="WH_DNA-bd_sf"/>
</dbReference>
<gene>
    <name evidence="6" type="ORF">D9V32_12430</name>
</gene>
<dbReference type="Gene3D" id="1.20.120.530">
    <property type="entry name" value="GntR ligand-binding domain-like"/>
    <property type="match status" value="1"/>
</dbReference>
<organism evidence="6 7">
    <name type="scientific">Mycetocola tolaasinivorans</name>
    <dbReference type="NCBI Taxonomy" id="76635"/>
    <lineage>
        <taxon>Bacteria</taxon>
        <taxon>Bacillati</taxon>
        <taxon>Actinomycetota</taxon>
        <taxon>Actinomycetes</taxon>
        <taxon>Micrococcales</taxon>
        <taxon>Microbacteriaceae</taxon>
        <taxon>Mycetocola</taxon>
    </lineage>
</organism>
<dbReference type="Proteomes" id="UP000272503">
    <property type="component" value="Unassembled WGS sequence"/>
</dbReference>
<evidence type="ECO:0000256" key="3">
    <source>
        <dbReference type="ARBA" id="ARBA00023163"/>
    </source>
</evidence>
<evidence type="ECO:0000256" key="1">
    <source>
        <dbReference type="ARBA" id="ARBA00023015"/>
    </source>
</evidence>
<dbReference type="Pfam" id="PF07729">
    <property type="entry name" value="FCD"/>
    <property type="match status" value="1"/>
</dbReference>
<dbReference type="InterPro" id="IPR000524">
    <property type="entry name" value="Tscrpt_reg_HTH_GntR"/>
</dbReference>
<dbReference type="PANTHER" id="PTHR43537:SF24">
    <property type="entry name" value="GLUCONATE OPERON TRANSCRIPTIONAL REPRESSOR"/>
    <property type="match status" value="1"/>
</dbReference>
<dbReference type="SMART" id="SM00345">
    <property type="entry name" value="HTH_GNTR"/>
    <property type="match status" value="1"/>
</dbReference>
<feature type="domain" description="HTH gntR-type" evidence="5">
    <location>
        <begin position="27"/>
        <end position="95"/>
    </location>
</feature>
<evidence type="ECO:0000313" key="6">
    <source>
        <dbReference type="EMBL" id="RLP74491.1"/>
    </source>
</evidence>
<dbReference type="Gene3D" id="1.10.10.10">
    <property type="entry name" value="Winged helix-like DNA-binding domain superfamily/Winged helix DNA-binding domain"/>
    <property type="match status" value="1"/>
</dbReference>
<sequence>MGTRPSRSIPGGPVSIDRIPPLPGRSAPSGTDVLVHLQNLILAGTLEPGERLPSERDLALHLGVSRPLLRESLSRLEARRLVVRRRGSGTSVTADFGREAALIGAVLAASDDHRDAAELRAALDAHILDLAAERMDEAALAALSRAIDDHPEALSADASLTHDEDFHAALARGTGNALIAAISELLSAWARPIRAGAHTDAAARRATMERNQRTLANLRGRVSASADRYPRPSPPS</sequence>
<keyword evidence="3" id="KW-0804">Transcription</keyword>
<dbReference type="PRINTS" id="PR00035">
    <property type="entry name" value="HTHGNTR"/>
</dbReference>